<dbReference type="Proteomes" id="UP001139031">
    <property type="component" value="Unassembled WGS sequence"/>
</dbReference>
<keyword evidence="2" id="KW-1133">Transmembrane helix</keyword>
<sequence>MSPVTLSLVLAMAPSPESVCHTRDTAAGRVDPQERGRALAAAADACREEFEATPVDAFDRRSYLAFEAERIYRKAHEAGGADRPLCAAKHVLEAFAASLATLSAGERLRDREDVQEALKDIATLQTCEPEASPPAPAVDTDHAPAARSTEASPELVKPVPRPPSSEPVPAPRAAAASPARTRRPLRIAGWTTLGVGLSLSLGGVGALAHGAVLHERVEALNATYGSNGIPQDQAVDPEAGKRADRFAIGLLIAGPAVIIAGSTLLAVDAYRAKNGRRFALSPSILPAAGLRFRLEF</sequence>
<evidence type="ECO:0000256" key="1">
    <source>
        <dbReference type="SAM" id="MobiDB-lite"/>
    </source>
</evidence>
<reference evidence="3" key="1">
    <citation type="submission" date="2021-08" db="EMBL/GenBank/DDBJ databases">
        <authorList>
            <person name="Stevens D.C."/>
        </authorList>
    </citation>
    <scope>NUCLEOTIDE SEQUENCE</scope>
    <source>
        <strain evidence="3">DSM 53165</strain>
    </source>
</reference>
<keyword evidence="4" id="KW-1185">Reference proteome</keyword>
<keyword evidence="2" id="KW-0472">Membrane</keyword>
<evidence type="ECO:0000256" key="2">
    <source>
        <dbReference type="SAM" id="Phobius"/>
    </source>
</evidence>
<organism evidence="3 4">
    <name type="scientific">Nannocystis pusilla</name>
    <dbReference type="NCBI Taxonomy" id="889268"/>
    <lineage>
        <taxon>Bacteria</taxon>
        <taxon>Pseudomonadati</taxon>
        <taxon>Myxococcota</taxon>
        <taxon>Polyangia</taxon>
        <taxon>Nannocystales</taxon>
        <taxon>Nannocystaceae</taxon>
        <taxon>Nannocystis</taxon>
    </lineage>
</organism>
<proteinExistence type="predicted"/>
<feature type="transmembrane region" description="Helical" evidence="2">
    <location>
        <begin position="187"/>
        <end position="208"/>
    </location>
</feature>
<dbReference type="RefSeq" id="WP_224191075.1">
    <property type="nucleotide sequence ID" value="NZ_JAIRAU010000005.1"/>
</dbReference>
<accession>A0ABS7TM55</accession>
<keyword evidence="2" id="KW-0812">Transmembrane</keyword>
<feature type="transmembrane region" description="Helical" evidence="2">
    <location>
        <begin position="246"/>
        <end position="267"/>
    </location>
</feature>
<comment type="caution">
    <text evidence="3">The sequence shown here is derived from an EMBL/GenBank/DDBJ whole genome shotgun (WGS) entry which is preliminary data.</text>
</comment>
<evidence type="ECO:0000313" key="4">
    <source>
        <dbReference type="Proteomes" id="UP001139031"/>
    </source>
</evidence>
<dbReference type="EMBL" id="JAIRAU010000005">
    <property type="protein sequence ID" value="MBZ5709298.1"/>
    <property type="molecule type" value="Genomic_DNA"/>
</dbReference>
<feature type="compositionally biased region" description="Pro residues" evidence="1">
    <location>
        <begin position="159"/>
        <end position="170"/>
    </location>
</feature>
<gene>
    <name evidence="3" type="ORF">K7C98_08490</name>
</gene>
<protein>
    <submittedName>
        <fullName evidence="3">Uncharacterized protein</fullName>
    </submittedName>
</protein>
<name>A0ABS7TM55_9BACT</name>
<feature type="region of interest" description="Disordered" evidence="1">
    <location>
        <begin position="125"/>
        <end position="181"/>
    </location>
</feature>
<evidence type="ECO:0000313" key="3">
    <source>
        <dbReference type="EMBL" id="MBZ5709298.1"/>
    </source>
</evidence>